<keyword evidence="3" id="KW-1185">Reference proteome</keyword>
<dbReference type="OrthoDB" id="68434at2759"/>
<organism evidence="2 3">
    <name type="scientific">Thraustotheca clavata</name>
    <dbReference type="NCBI Taxonomy" id="74557"/>
    <lineage>
        <taxon>Eukaryota</taxon>
        <taxon>Sar</taxon>
        <taxon>Stramenopiles</taxon>
        <taxon>Oomycota</taxon>
        <taxon>Saprolegniomycetes</taxon>
        <taxon>Saprolegniales</taxon>
        <taxon>Achlyaceae</taxon>
        <taxon>Thraustotheca</taxon>
    </lineage>
</organism>
<dbReference type="EMBL" id="JNBS01004988">
    <property type="protein sequence ID" value="OQR81456.1"/>
    <property type="molecule type" value="Genomic_DNA"/>
</dbReference>
<dbReference type="InterPro" id="IPR016024">
    <property type="entry name" value="ARM-type_fold"/>
</dbReference>
<comment type="caution">
    <text evidence="2">The sequence shown here is derived from an EMBL/GenBank/DDBJ whole genome shotgun (WGS) entry which is preliminary data.</text>
</comment>
<proteinExistence type="predicted"/>
<dbReference type="SUPFAM" id="SSF48371">
    <property type="entry name" value="ARM repeat"/>
    <property type="match status" value="1"/>
</dbReference>
<dbReference type="Proteomes" id="UP000243217">
    <property type="component" value="Unassembled WGS sequence"/>
</dbReference>
<feature type="transmembrane region" description="Helical" evidence="1">
    <location>
        <begin position="338"/>
        <end position="360"/>
    </location>
</feature>
<evidence type="ECO:0000313" key="2">
    <source>
        <dbReference type="EMBL" id="OQR81456.1"/>
    </source>
</evidence>
<keyword evidence="1" id="KW-1133">Transmembrane helix</keyword>
<reference evidence="2 3" key="1">
    <citation type="journal article" date="2014" name="Genome Biol. Evol.">
        <title>The secreted proteins of Achlya hypogyna and Thraustotheca clavata identify the ancestral oomycete secretome and reveal gene acquisitions by horizontal gene transfer.</title>
        <authorList>
            <person name="Misner I."/>
            <person name="Blouin N."/>
            <person name="Leonard G."/>
            <person name="Richards T.A."/>
            <person name="Lane C.E."/>
        </authorList>
    </citation>
    <scope>NUCLEOTIDE SEQUENCE [LARGE SCALE GENOMIC DNA]</scope>
    <source>
        <strain evidence="2 3">ATCC 34112</strain>
    </source>
</reference>
<sequence length="363" mass="42352">MTACERALLGHHTPAASLSRTLNCLSDDILQLHLRGQLDIEVCMHEFYLISDSVISKLESNTTNVVVLAALCELLRALSAIIFLCSHPVHNVAYNAKDCLSNFTIHTTYGIEPIVRISDTKFANFQEAVNYTYHFAANIPVICEKWAKTMIEPYHEDIFKLVANCMMDDNVNVRVVGFKALNALFWFQRNEMNYSATFLVESYIGALEPKMIDELVRDLPKLILAKTIAAYFHKRKIDRIATPKYKKQELIYQTPIPRQPFELKQRKEPSFLNRNRQRMVPEQSYFKKPIPTQRFQEDTLHEKNTKRERNTLWQYIRMGGRASRWLVDQIIPRQVQRWLIFWCTSISVVFTIVTLLYWLLLAS</sequence>
<dbReference type="AlphaFoldDB" id="A0A1V9Y6X8"/>
<keyword evidence="1" id="KW-0472">Membrane</keyword>
<accession>A0A1V9Y6X8</accession>
<protein>
    <submittedName>
        <fullName evidence="2">Uncharacterized protein</fullName>
    </submittedName>
</protein>
<keyword evidence="1" id="KW-0812">Transmembrane</keyword>
<evidence type="ECO:0000313" key="3">
    <source>
        <dbReference type="Proteomes" id="UP000243217"/>
    </source>
</evidence>
<name>A0A1V9Y6X8_9STRA</name>
<evidence type="ECO:0000256" key="1">
    <source>
        <dbReference type="SAM" id="Phobius"/>
    </source>
</evidence>
<gene>
    <name evidence="2" type="ORF">THRCLA_11722</name>
</gene>